<sequence length="659" mass="66202">MAPLCKFYQQGNCRNGSKFKSTNPLRNPRFSASGLLASTRNQFGPRAPTSYNLAIGMNLTDAMFSLPASCRFEHPGASSNPFGGASSNRFGALSSGGGGSSNGPNKYKITKEAIKTDLADERPTWIMSAYGPGKDAPDQLFGGYPREQSFEELRLHVQSSANPQQALQDVNALYQQAEQQIATTLNNVDQAIQFLLESETRHPNRNDICAQNSQQGGATGAFAVGANQAGGFGSAPAASQNPFSTGQSQSNPFGGGAAASTGAFGQPSSLGQKPNPFGSTAFGQPSQLGSTGTSAFGGGSGGSAFGQPSQIGGSGGSAFGQPSQLGATGGSAFGAPSALGGTGASAFGQPSQLGSTGGSAFGQPSQLGSTAPSAFGQPSQLGATGGSAFGQTSALGAKPNPFGAPSGGSGFAQAAQQTTSVFGQTAALGQKPNPFGAPAASPFGATAQTQNAAPAANPFGQPAQPSSGAFGQPAATNPFGSAPNPPADSAMDTTGPAASAGTAAPANPFGQPMSNGTGPQAANPFGQPQLGNAGAAPAAGAAAAAKGAPGNPYAPNSTKQHPPYESYANRVGAKLVRFKGQPVMYKDDATPGLRLPDGSFRKIWFPNGPPAYYRGTEPDDPSTYTDAVKKAYADMHANGRFLGPMPDVPPLREDCVWDF</sequence>
<evidence type="ECO:0008006" key="4">
    <source>
        <dbReference type="Google" id="ProtNLM"/>
    </source>
</evidence>
<feature type="compositionally biased region" description="Polar residues" evidence="1">
    <location>
        <begin position="237"/>
        <end position="252"/>
    </location>
</feature>
<evidence type="ECO:0000313" key="2">
    <source>
        <dbReference type="EMBL" id="KAK7966820.1"/>
    </source>
</evidence>
<dbReference type="CDD" id="cd23954">
    <property type="entry name" value="AMO1_CTD"/>
    <property type="match status" value="1"/>
</dbReference>
<feature type="compositionally biased region" description="Polar residues" evidence="1">
    <location>
        <begin position="362"/>
        <end position="382"/>
    </location>
</feature>
<feature type="compositionally biased region" description="Polar residues" evidence="1">
    <location>
        <begin position="463"/>
        <end position="479"/>
    </location>
</feature>
<organism evidence="2 3">
    <name type="scientific">Apiospora aurea</name>
    <dbReference type="NCBI Taxonomy" id="335848"/>
    <lineage>
        <taxon>Eukaryota</taxon>
        <taxon>Fungi</taxon>
        <taxon>Dikarya</taxon>
        <taxon>Ascomycota</taxon>
        <taxon>Pezizomycotina</taxon>
        <taxon>Sordariomycetes</taxon>
        <taxon>Xylariomycetidae</taxon>
        <taxon>Amphisphaeriales</taxon>
        <taxon>Apiosporaceae</taxon>
        <taxon>Apiospora</taxon>
    </lineage>
</organism>
<name>A0ABR1QVW0_9PEZI</name>
<feature type="region of interest" description="Disordered" evidence="1">
    <location>
        <begin position="233"/>
        <end position="565"/>
    </location>
</feature>
<proteinExistence type="predicted"/>
<dbReference type="GeneID" id="92070381"/>
<feature type="compositionally biased region" description="Gly residues" evidence="1">
    <location>
        <begin position="295"/>
        <end position="304"/>
    </location>
</feature>
<feature type="compositionally biased region" description="Polar residues" evidence="1">
    <location>
        <begin position="266"/>
        <end position="288"/>
    </location>
</feature>
<accession>A0ABR1QVW0</accession>
<evidence type="ECO:0000256" key="1">
    <source>
        <dbReference type="SAM" id="MobiDB-lite"/>
    </source>
</evidence>
<dbReference type="Proteomes" id="UP001391051">
    <property type="component" value="Unassembled WGS sequence"/>
</dbReference>
<dbReference type="PANTHER" id="PTHR21099:SF2">
    <property type="entry name" value="SI:CH211-113E8.11"/>
    <property type="match status" value="1"/>
</dbReference>
<feature type="compositionally biased region" description="Low complexity" evidence="1">
    <location>
        <begin position="493"/>
        <end position="506"/>
    </location>
</feature>
<evidence type="ECO:0000313" key="3">
    <source>
        <dbReference type="Proteomes" id="UP001391051"/>
    </source>
</evidence>
<comment type="caution">
    <text evidence="2">The sequence shown here is derived from an EMBL/GenBank/DDBJ whole genome shotgun (WGS) entry which is preliminary data.</text>
</comment>
<feature type="compositionally biased region" description="Polar residues" evidence="1">
    <location>
        <begin position="414"/>
        <end position="423"/>
    </location>
</feature>
<gene>
    <name evidence="2" type="ORF">PG986_001097</name>
</gene>
<feature type="compositionally biased region" description="Low complexity" evidence="1">
    <location>
        <begin position="531"/>
        <end position="556"/>
    </location>
</feature>
<keyword evidence="3" id="KW-1185">Reference proteome</keyword>
<reference evidence="2 3" key="1">
    <citation type="submission" date="2023-01" db="EMBL/GenBank/DDBJ databases">
        <title>Analysis of 21 Apiospora genomes using comparative genomics revels a genus with tremendous synthesis potential of carbohydrate active enzymes and secondary metabolites.</title>
        <authorList>
            <person name="Sorensen T."/>
        </authorList>
    </citation>
    <scope>NUCLEOTIDE SEQUENCE [LARGE SCALE GENOMIC DNA]</scope>
    <source>
        <strain evidence="2 3">CBS 24483</strain>
    </source>
</reference>
<dbReference type="RefSeq" id="XP_066706212.1">
    <property type="nucleotide sequence ID" value="XM_066837319.1"/>
</dbReference>
<feature type="compositionally biased region" description="Low complexity" evidence="1">
    <location>
        <begin position="432"/>
        <end position="458"/>
    </location>
</feature>
<protein>
    <recommendedName>
        <fullName evidence="4">CCCH zinc finger domain protein</fullName>
    </recommendedName>
</protein>
<dbReference type="EMBL" id="JAQQWE010000001">
    <property type="protein sequence ID" value="KAK7966820.1"/>
    <property type="molecule type" value="Genomic_DNA"/>
</dbReference>
<dbReference type="PANTHER" id="PTHR21099">
    <property type="entry name" value="RAD201"/>
    <property type="match status" value="1"/>
</dbReference>